<feature type="transmembrane region" description="Helical" evidence="1">
    <location>
        <begin position="34"/>
        <end position="53"/>
    </location>
</feature>
<organism evidence="2 3">
    <name type="scientific">Flavobacterium succinicans</name>
    <dbReference type="NCBI Taxonomy" id="29536"/>
    <lineage>
        <taxon>Bacteria</taxon>
        <taxon>Pseudomonadati</taxon>
        <taxon>Bacteroidota</taxon>
        <taxon>Flavobacteriia</taxon>
        <taxon>Flavobacteriales</taxon>
        <taxon>Flavobacteriaceae</taxon>
        <taxon>Flavobacterium</taxon>
    </lineage>
</organism>
<dbReference type="Proteomes" id="UP000093807">
    <property type="component" value="Unassembled WGS sequence"/>
</dbReference>
<dbReference type="GO" id="GO:0016740">
    <property type="term" value="F:transferase activity"/>
    <property type="evidence" value="ECO:0007669"/>
    <property type="project" value="UniProtKB-KW"/>
</dbReference>
<sequence length="268" mass="31251">MKIFRQLFRFYINSSVHVGLSCLALLLITQQQLFFSSSFSLALFVFLGTVFAYDFVKYESLIRRKKNAIRRALKVIVGFSAVVFLGLLYSFFQLRFQTQLGAFFIVVLTLLYALPFFPNRSNARNWKGIKIYIVSLCWTLATVFLPALEGDFSLDLTVFVYGLQRFILVFVLILIFEIVDLKNDDPLLQTVPQQIGVERTKKLGFGLLILFLVFDFLIGNFSLLSLFFILVTAFFLAFAHEDRSHYYTLFWVEAIPFFWWMTLLFSQH</sequence>
<evidence type="ECO:0000256" key="1">
    <source>
        <dbReference type="SAM" id="Phobius"/>
    </source>
</evidence>
<feature type="transmembrane region" description="Helical" evidence="1">
    <location>
        <begin position="129"/>
        <end position="147"/>
    </location>
</feature>
<keyword evidence="1" id="KW-0472">Membrane</keyword>
<dbReference type="AlphaFoldDB" id="A0A199XPP9"/>
<feature type="transmembrane region" description="Helical" evidence="1">
    <location>
        <begin position="244"/>
        <end position="265"/>
    </location>
</feature>
<dbReference type="PROSITE" id="PS51257">
    <property type="entry name" value="PROKAR_LIPOPROTEIN"/>
    <property type="match status" value="1"/>
</dbReference>
<gene>
    <name evidence="2" type="ORF">FLB_24720</name>
</gene>
<accession>A0A199XPP9</accession>
<protein>
    <submittedName>
        <fullName evidence="2">Prenyltransferase</fullName>
    </submittedName>
</protein>
<dbReference type="EMBL" id="JMTM01000065">
    <property type="protein sequence ID" value="OAZ03226.1"/>
    <property type="molecule type" value="Genomic_DNA"/>
</dbReference>
<keyword evidence="2" id="KW-0808">Transferase</keyword>
<keyword evidence="3" id="KW-1185">Reference proteome</keyword>
<feature type="transmembrane region" description="Helical" evidence="1">
    <location>
        <begin position="98"/>
        <end position="117"/>
    </location>
</feature>
<proteinExistence type="predicted"/>
<evidence type="ECO:0000313" key="3">
    <source>
        <dbReference type="Proteomes" id="UP000093807"/>
    </source>
</evidence>
<feature type="transmembrane region" description="Helical" evidence="1">
    <location>
        <begin position="205"/>
        <end position="238"/>
    </location>
</feature>
<reference evidence="2 3" key="1">
    <citation type="submission" date="2016-06" db="EMBL/GenBank/DDBJ databases">
        <title>Draft genome sequence of Flavobacterium succinicans strain DD5b.</title>
        <authorList>
            <person name="Poehlein A."/>
            <person name="Daniel R."/>
            <person name="Simeonova D.D."/>
        </authorList>
    </citation>
    <scope>NUCLEOTIDE SEQUENCE [LARGE SCALE GENOMIC DNA]</scope>
    <source>
        <strain evidence="2 3">DD5b</strain>
    </source>
</reference>
<dbReference type="PATRIC" id="fig|29536.5.peg.2571"/>
<feature type="transmembrane region" description="Helical" evidence="1">
    <location>
        <begin position="7"/>
        <end position="28"/>
    </location>
</feature>
<keyword evidence="1" id="KW-1133">Transmembrane helix</keyword>
<keyword evidence="1" id="KW-0812">Transmembrane</keyword>
<comment type="caution">
    <text evidence="2">The sequence shown here is derived from an EMBL/GenBank/DDBJ whole genome shotgun (WGS) entry which is preliminary data.</text>
</comment>
<dbReference type="OrthoDB" id="1467772at2"/>
<name>A0A199XPP9_9FLAO</name>
<feature type="transmembrane region" description="Helical" evidence="1">
    <location>
        <begin position="159"/>
        <end position="179"/>
    </location>
</feature>
<dbReference type="RefSeq" id="WP_064716229.1">
    <property type="nucleotide sequence ID" value="NZ_JMTM01000065.1"/>
</dbReference>
<feature type="transmembrane region" description="Helical" evidence="1">
    <location>
        <begin position="73"/>
        <end position="92"/>
    </location>
</feature>
<evidence type="ECO:0000313" key="2">
    <source>
        <dbReference type="EMBL" id="OAZ03226.1"/>
    </source>
</evidence>